<feature type="transmembrane region" description="Helical" evidence="1">
    <location>
        <begin position="182"/>
        <end position="199"/>
    </location>
</feature>
<reference evidence="3 4" key="1">
    <citation type="journal article" date="2016" name="BMC Genomics">
        <title>Consensus pan-genome assembly of the specialised wine bacterium Oenococcus oeni.</title>
        <authorList>
            <person name="Sternes P.R."/>
            <person name="Borneman A.R."/>
        </authorList>
    </citation>
    <scope>NUCLEOTIDE SEQUENCE [LARGE SCALE GENOMIC DNA]</scope>
    <source>
        <strain evidence="3 4">AWRIB661</strain>
    </source>
</reference>
<feature type="transmembrane region" description="Helical" evidence="1">
    <location>
        <begin position="352"/>
        <end position="377"/>
    </location>
</feature>
<gene>
    <name evidence="3" type="ORF">ATX59_00175</name>
    <name evidence="2" type="ORF">GA838_07605</name>
</gene>
<evidence type="ECO:0000313" key="2">
    <source>
        <dbReference type="EMBL" id="MDV7715608.1"/>
    </source>
</evidence>
<dbReference type="EMBL" id="WERV01000006">
    <property type="protein sequence ID" value="MDV7715608.1"/>
    <property type="molecule type" value="Genomic_DNA"/>
</dbReference>
<keyword evidence="1" id="KW-0472">Membrane</keyword>
<feature type="transmembrane region" description="Helical" evidence="1">
    <location>
        <begin position="244"/>
        <end position="270"/>
    </location>
</feature>
<feature type="transmembrane region" description="Helical" evidence="1">
    <location>
        <begin position="389"/>
        <end position="411"/>
    </location>
</feature>
<organism evidence="3 4">
    <name type="scientific">Oenococcus oeni</name>
    <name type="common">Leuconostoc oenos</name>
    <dbReference type="NCBI Taxonomy" id="1247"/>
    <lineage>
        <taxon>Bacteria</taxon>
        <taxon>Bacillati</taxon>
        <taxon>Bacillota</taxon>
        <taxon>Bacilli</taxon>
        <taxon>Lactobacillales</taxon>
        <taxon>Lactobacillaceae</taxon>
        <taxon>Oenococcus</taxon>
    </lineage>
</organism>
<dbReference type="Proteomes" id="UP001281024">
    <property type="component" value="Unassembled WGS sequence"/>
</dbReference>
<keyword evidence="1" id="KW-0812">Transmembrane</keyword>
<feature type="transmembrane region" description="Helical" evidence="1">
    <location>
        <begin position="81"/>
        <end position="101"/>
    </location>
</feature>
<sequence>MISIVFSVYLLFGYAISIFANSFIENHYDFMCLALLSIGLIGFNSADKNLTKFLKNIPCRFKNTPTDYEKIIFIKSLKHEVFTFISFITLLTIISFPLLMTKINMKFILSVVTAWTLFLVANKTTQVLSFVFYCKWMRVIRNVGEILFEAILIIYFLSIFGVKTSIDISSIFNGKSFKTSNLKLLALIVIGSLLYLLLYKTLMILSVRYNIKNEESFFRSRINLSNAFYKKILREMVNSVEFHFVSNLLFFPFALLIIKLLLSLSIISIGKVNFHVVFPILVFSQAAFLANFISFNLLSERKIIKVIIQAGYDLRNYLLKKAFVLFLFLVTNILLSIITISALSLIDLKTTVYCILLLFINGISLTLTVQIFSNISIRYMSQTRFENSVTFPIAISVLFIQVMIEEMIAFMNMILKLPVDTTVIIMLIYIFFTIFINMLLLILLRRNFYGEYRSFIK</sequence>
<protein>
    <submittedName>
        <fullName evidence="3">Uncharacterized protein</fullName>
    </submittedName>
</protein>
<dbReference type="Proteomes" id="UP000181728">
    <property type="component" value="Unassembled WGS sequence"/>
</dbReference>
<accession>A0A6H3GVQ2</accession>
<comment type="caution">
    <text evidence="3">The sequence shown here is derived from an EMBL/GenBank/DDBJ whole genome shotgun (WGS) entry which is preliminary data.</text>
</comment>
<feature type="transmembrane region" description="Helical" evidence="1">
    <location>
        <begin position="276"/>
        <end position="298"/>
    </location>
</feature>
<feature type="transmembrane region" description="Helical" evidence="1">
    <location>
        <begin position="322"/>
        <end position="346"/>
    </location>
</feature>
<feature type="transmembrane region" description="Helical" evidence="1">
    <location>
        <begin position="423"/>
        <end position="444"/>
    </location>
</feature>
<dbReference type="AlphaFoldDB" id="A0A6H3GVQ2"/>
<evidence type="ECO:0000313" key="3">
    <source>
        <dbReference type="EMBL" id="OIM22278.1"/>
    </source>
</evidence>
<proteinExistence type="predicted"/>
<keyword evidence="1" id="KW-1133">Transmembrane helix</keyword>
<feature type="transmembrane region" description="Helical" evidence="1">
    <location>
        <begin position="27"/>
        <end position="46"/>
    </location>
</feature>
<reference evidence="2" key="2">
    <citation type="submission" date="2019-10" db="EMBL/GenBank/DDBJ databases">
        <title>Malate fermentation in French cider.</title>
        <authorList>
            <person name="Cousin F.J."/>
            <person name="Medina Fernandez S."/>
            <person name="Misery B."/>
            <person name="Laplace J.-M."/>
            <person name="Cretenet M."/>
        </authorList>
    </citation>
    <scope>NUCLEOTIDE SEQUENCE</scope>
    <source>
        <strain evidence="2">UCMA15129</strain>
    </source>
</reference>
<evidence type="ECO:0000256" key="1">
    <source>
        <dbReference type="SAM" id="Phobius"/>
    </source>
</evidence>
<dbReference type="EMBL" id="MLOK01000001">
    <property type="protein sequence ID" value="OIM22278.1"/>
    <property type="molecule type" value="Genomic_DNA"/>
</dbReference>
<evidence type="ECO:0000313" key="4">
    <source>
        <dbReference type="Proteomes" id="UP000181728"/>
    </source>
</evidence>
<name>A0A6H3GVQ2_OENOE</name>
<feature type="transmembrane region" description="Helical" evidence="1">
    <location>
        <begin position="107"/>
        <end position="134"/>
    </location>
</feature>
<feature type="transmembrane region" description="Helical" evidence="1">
    <location>
        <begin position="146"/>
        <end position="162"/>
    </location>
</feature>